<reference evidence="2" key="1">
    <citation type="submission" date="2020-01" db="EMBL/GenBank/DDBJ databases">
        <title>Patterns of diversity and host range of bacteriophage communities associated with bean-nodulatin bacteria.</title>
        <authorList>
            <person name="Vann Cauwenberghe J."/>
            <person name="Santamaria R.I."/>
            <person name="Bustos P."/>
            <person name="Juarez S."/>
            <person name="Gonzalez V."/>
        </authorList>
    </citation>
    <scope>NUCLEOTIDE SEQUENCE</scope>
</reference>
<dbReference type="InterPro" id="IPR027417">
    <property type="entry name" value="P-loop_NTPase"/>
</dbReference>
<evidence type="ECO:0000313" key="3">
    <source>
        <dbReference type="Proteomes" id="UP000605518"/>
    </source>
</evidence>
<feature type="domain" description="ATP-dependent helicase C-terminal" evidence="1">
    <location>
        <begin position="392"/>
        <end position="507"/>
    </location>
</feature>
<dbReference type="Pfam" id="PF04851">
    <property type="entry name" value="ResIII"/>
    <property type="match status" value="1"/>
</dbReference>
<protein>
    <submittedName>
        <fullName evidence="2">ATP-dependent helicase protein</fullName>
    </submittedName>
</protein>
<dbReference type="GO" id="GO:0005524">
    <property type="term" value="F:ATP binding"/>
    <property type="evidence" value="ECO:0007669"/>
    <property type="project" value="InterPro"/>
</dbReference>
<dbReference type="GO" id="GO:0003677">
    <property type="term" value="F:DNA binding"/>
    <property type="evidence" value="ECO:0007669"/>
    <property type="project" value="InterPro"/>
</dbReference>
<keyword evidence="2" id="KW-0347">Helicase</keyword>
<dbReference type="InterPro" id="IPR006555">
    <property type="entry name" value="ATP-dep_Helicase_C"/>
</dbReference>
<dbReference type="GO" id="GO:0016818">
    <property type="term" value="F:hydrolase activity, acting on acid anhydrides, in phosphorus-containing anhydrides"/>
    <property type="evidence" value="ECO:0007669"/>
    <property type="project" value="InterPro"/>
</dbReference>
<dbReference type="Pfam" id="PF13307">
    <property type="entry name" value="Helicase_C_2"/>
    <property type="match status" value="1"/>
</dbReference>
<dbReference type="SUPFAM" id="SSF52540">
    <property type="entry name" value="P-loop containing nucleoside triphosphate hydrolases"/>
    <property type="match status" value="1"/>
</dbReference>
<keyword evidence="2" id="KW-0378">Hydrolase</keyword>
<dbReference type="InterPro" id="IPR006935">
    <property type="entry name" value="Helicase/UvrB_N"/>
</dbReference>
<evidence type="ECO:0000313" key="2">
    <source>
        <dbReference type="EMBL" id="QIG67972.1"/>
    </source>
</evidence>
<evidence type="ECO:0000259" key="1">
    <source>
        <dbReference type="SMART" id="SM00491"/>
    </source>
</evidence>
<dbReference type="Proteomes" id="UP000605518">
    <property type="component" value="Segment"/>
</dbReference>
<dbReference type="GO" id="GO:0006139">
    <property type="term" value="P:nucleobase-containing compound metabolic process"/>
    <property type="evidence" value="ECO:0007669"/>
    <property type="project" value="InterPro"/>
</dbReference>
<dbReference type="Gene3D" id="3.40.50.300">
    <property type="entry name" value="P-loop containing nucleotide triphosphate hydrolases"/>
    <property type="match status" value="2"/>
</dbReference>
<keyword evidence="2" id="KW-0067">ATP-binding</keyword>
<dbReference type="PANTHER" id="PTHR11472:SF34">
    <property type="entry name" value="REGULATOR OF TELOMERE ELONGATION HELICASE 1"/>
    <property type="match status" value="1"/>
</dbReference>
<organism evidence="2 3">
    <name type="scientific">Rhizobium phage RHph_Y68</name>
    <dbReference type="NCBI Taxonomy" id="2509787"/>
    <lineage>
        <taxon>Viruses</taxon>
        <taxon>Duplodnaviria</taxon>
        <taxon>Heunggongvirae</taxon>
        <taxon>Uroviricota</taxon>
        <taxon>Caudoviricetes</taxon>
        <taxon>Pootjesviridae</taxon>
        <taxon>Staniewskivirinae</taxon>
        <taxon>Trinifflemingvirus</taxon>
        <taxon>Trinifflemingvirus Y68</taxon>
    </lineage>
</organism>
<name>A0A7S5QY25_9CAUD</name>
<proteinExistence type="predicted"/>
<dbReference type="InterPro" id="IPR045028">
    <property type="entry name" value="DinG/Rad3-like"/>
</dbReference>
<accession>A0A7S5QY25</accession>
<sequence length="527" mass="60413">MFEYNEALIKQHFPYEVIRDPQYEAITKTLDAFKDGYKHVILEAPTGVGKSAVGITIGRILNQLISTTETPHKTCFTTITKYLQGQYRRDFPFLRDIRNSADEMYRCSAGTNKMTEQCILHRREVEDACVKSCPYNQALMAFRRGPMSITNAHFFGLAPFRYNLAVLDECHELANVVASQAELKMAAIDVSKLSLIFRGDTEEVMGLWSQVAKFIAGIKDKTVFDFIDTSFLADINMDEYQERVDALAGQDEFRSVNFEFRKFKNNVAKAMFISESKMVKVIENDETFVRPIYAREFAPHMFFTKADRFLHMSATICGFEGYTKELGFDKSDWIGIEIGHAIDVDRRKVYFQPVSWMSAKSEEKDIERSVAFIDQKIDQYEGVNTIIHSASYKRAEKFKELSKHQIHVPRSAALAIDYLDAQDKGQFVSSPSLVAGVDGKDDLCRLNILAKVPYPSFGDPRIQYIAKHNPEMLNQGIIRTMVQASGRGTRHENDFSDTYIIDGCFERLLNDWPSFFPKWFMDALEKQ</sequence>
<dbReference type="SMART" id="SM00491">
    <property type="entry name" value="HELICc2"/>
    <property type="match status" value="1"/>
</dbReference>
<dbReference type="GO" id="GO:0003678">
    <property type="term" value="F:DNA helicase activity"/>
    <property type="evidence" value="ECO:0007669"/>
    <property type="project" value="TreeGrafter"/>
</dbReference>
<dbReference type="EMBL" id="MN988486">
    <property type="protein sequence ID" value="QIG67972.1"/>
    <property type="molecule type" value="Genomic_DNA"/>
</dbReference>
<gene>
    <name evidence="2" type="ORF">EVB55_037</name>
</gene>
<keyword evidence="2" id="KW-0547">Nucleotide-binding</keyword>
<dbReference type="PANTHER" id="PTHR11472">
    <property type="entry name" value="DNA REPAIR DEAD HELICASE RAD3/XP-D SUBFAMILY MEMBER"/>
    <property type="match status" value="1"/>
</dbReference>
<keyword evidence="3" id="KW-1185">Reference proteome</keyword>